<dbReference type="Pfam" id="PF13386">
    <property type="entry name" value="DsbD_2"/>
    <property type="match status" value="1"/>
</dbReference>
<feature type="chain" id="PRO_5020214191" evidence="3">
    <location>
        <begin position="26"/>
        <end position="566"/>
    </location>
</feature>
<keyword evidence="2" id="KW-0472">Membrane</keyword>
<reference evidence="5 6" key="1">
    <citation type="submission" date="2019-02" db="EMBL/GenBank/DDBJ databases">
        <title>Sequencing the genomes of 1000 actinobacteria strains.</title>
        <authorList>
            <person name="Klenk H.-P."/>
        </authorList>
    </citation>
    <scope>NUCLEOTIDE SEQUENCE [LARGE SCALE GENOMIC DNA]</scope>
    <source>
        <strain evidence="5 6">DSM 45162</strain>
    </source>
</reference>
<feature type="compositionally biased region" description="Basic and acidic residues" evidence="1">
    <location>
        <begin position="351"/>
        <end position="398"/>
    </location>
</feature>
<evidence type="ECO:0000256" key="2">
    <source>
        <dbReference type="SAM" id="Phobius"/>
    </source>
</evidence>
<keyword evidence="2" id="KW-1133">Transmembrane helix</keyword>
<dbReference type="GO" id="GO:0006824">
    <property type="term" value="P:cobalt ion transport"/>
    <property type="evidence" value="ECO:0007669"/>
    <property type="project" value="UniProtKB-KW"/>
</dbReference>
<feature type="transmembrane region" description="Helical" evidence="2">
    <location>
        <begin position="283"/>
        <end position="310"/>
    </location>
</feature>
<feature type="transmembrane region" description="Helical" evidence="2">
    <location>
        <begin position="493"/>
        <end position="521"/>
    </location>
</feature>
<dbReference type="GO" id="GO:0010045">
    <property type="term" value="P:response to nickel cation"/>
    <property type="evidence" value="ECO:0007669"/>
    <property type="project" value="TreeGrafter"/>
</dbReference>
<keyword evidence="6" id="KW-1185">Reference proteome</keyword>
<dbReference type="GO" id="GO:0046583">
    <property type="term" value="F:monoatomic cation efflux transmembrane transporter activity"/>
    <property type="evidence" value="ECO:0007669"/>
    <property type="project" value="TreeGrafter"/>
</dbReference>
<dbReference type="InterPro" id="IPR039447">
    <property type="entry name" value="UreH-like_TM_dom"/>
</dbReference>
<dbReference type="EMBL" id="SHKY01000001">
    <property type="protein sequence ID" value="RZU49186.1"/>
    <property type="molecule type" value="Genomic_DNA"/>
</dbReference>
<dbReference type="AlphaFoldDB" id="A0A4V2G6L5"/>
<evidence type="ECO:0000313" key="6">
    <source>
        <dbReference type="Proteomes" id="UP000292564"/>
    </source>
</evidence>
<sequence>MIRRLLCLAVLGLAGALLLPAPAQAHPLGNFTTNQYAGLRVNAAGVDVDYVLDLAELPAYQAWHEEVDADSDGTASPAERDAYAERTCAAAAGAATLTVDGQPRPLRGRPAGVSFPPGAGGLTTLRLQCVLHADARITGQATIGYRAALFADRVGWREITAVGDRYTLLASDVPADSASARLTAYPAGAPTSDVRAAALTVRPGGPAAPPAPFTAAGDPGTPARGVDRFTSWFADLIGRPQLTVGVGVLGFLIAVVLGGAHAVAPGHGKTIMAAYLVGARGRLVHALTVAVSVAATHTIGVLTLGIVLATSLQLAPDAMYEWLRLVSGVVVALVGAQMLTRARRRRATAHLPDHRHPDHDDDHSHSHDHDHDDHRHLGSGDHVHGHDGSDHAHHHDGELVVAGHTHSPDQRSWRGRVRNRPELAKNAVDPPATGTVRPLSHSHGGRTHTHYVPAPDEPLRVRTLLVMGFAGGLSPSPSAVVVLLGAAALGRAWYGVLVVLAYGIGLAATLTGIGFALARWGERLHRARAHRWNRLLLHRMPATTAVIILAVGVGMAAAATVGLLRG</sequence>
<dbReference type="GO" id="GO:0005886">
    <property type="term" value="C:plasma membrane"/>
    <property type="evidence" value="ECO:0007669"/>
    <property type="project" value="UniProtKB-SubCell"/>
</dbReference>
<keyword evidence="2" id="KW-0812">Transmembrane</keyword>
<dbReference type="OrthoDB" id="271709at2"/>
<name>A0A4V2G6L5_9ACTN</name>
<dbReference type="Proteomes" id="UP000292564">
    <property type="component" value="Unassembled WGS sequence"/>
</dbReference>
<feature type="signal peptide" evidence="3">
    <location>
        <begin position="1"/>
        <end position="25"/>
    </location>
</feature>
<feature type="region of interest" description="Disordered" evidence="1">
    <location>
        <begin position="345"/>
        <end position="454"/>
    </location>
</feature>
<proteinExistence type="predicted"/>
<dbReference type="InterPro" id="IPR051224">
    <property type="entry name" value="NiCoT_RcnA"/>
</dbReference>
<feature type="transmembrane region" description="Helical" evidence="2">
    <location>
        <begin position="542"/>
        <end position="564"/>
    </location>
</feature>
<organism evidence="5 6">
    <name type="scientific">Krasilnikovia cinnamomea</name>
    <dbReference type="NCBI Taxonomy" id="349313"/>
    <lineage>
        <taxon>Bacteria</taxon>
        <taxon>Bacillati</taxon>
        <taxon>Actinomycetota</taxon>
        <taxon>Actinomycetes</taxon>
        <taxon>Micromonosporales</taxon>
        <taxon>Micromonosporaceae</taxon>
        <taxon>Krasilnikovia</taxon>
    </lineage>
</organism>
<feature type="transmembrane region" description="Helical" evidence="2">
    <location>
        <begin position="464"/>
        <end position="487"/>
    </location>
</feature>
<feature type="transmembrane region" description="Helical" evidence="2">
    <location>
        <begin position="322"/>
        <end position="340"/>
    </location>
</feature>
<feature type="domain" description="Urease accessory protein UreH-like transmembrane" evidence="4">
    <location>
        <begin position="461"/>
        <end position="535"/>
    </location>
</feature>
<evidence type="ECO:0000313" key="5">
    <source>
        <dbReference type="EMBL" id="RZU49186.1"/>
    </source>
</evidence>
<dbReference type="PANTHER" id="PTHR40659:SF1">
    <property type="entry name" value="NICKEL_COBALT EFFLUX SYSTEM RCNA"/>
    <property type="match status" value="1"/>
</dbReference>
<dbReference type="RefSeq" id="WP_130508311.1">
    <property type="nucleotide sequence ID" value="NZ_SHKY01000001.1"/>
</dbReference>
<dbReference type="GO" id="GO:0015099">
    <property type="term" value="F:nickel cation transmembrane transporter activity"/>
    <property type="evidence" value="ECO:0007669"/>
    <property type="project" value="TreeGrafter"/>
</dbReference>
<gene>
    <name evidence="5" type="ORF">EV385_0922</name>
</gene>
<dbReference type="PANTHER" id="PTHR40659">
    <property type="entry name" value="NICKEL/COBALT EFFLUX SYSTEM RCNA"/>
    <property type="match status" value="1"/>
</dbReference>
<protein>
    <submittedName>
        <fullName evidence="5">ABC-type nickel/cobalt efflux system permease component RcnA</fullName>
    </submittedName>
</protein>
<evidence type="ECO:0000256" key="1">
    <source>
        <dbReference type="SAM" id="MobiDB-lite"/>
    </source>
</evidence>
<evidence type="ECO:0000259" key="4">
    <source>
        <dbReference type="Pfam" id="PF13386"/>
    </source>
</evidence>
<feature type="transmembrane region" description="Helical" evidence="2">
    <location>
        <begin position="242"/>
        <end position="263"/>
    </location>
</feature>
<accession>A0A4V2G6L5</accession>
<comment type="caution">
    <text evidence="5">The sequence shown here is derived from an EMBL/GenBank/DDBJ whole genome shotgun (WGS) entry which is preliminary data.</text>
</comment>
<keyword evidence="3" id="KW-0732">Signal</keyword>
<evidence type="ECO:0000256" key="3">
    <source>
        <dbReference type="SAM" id="SignalP"/>
    </source>
</evidence>
<dbReference type="GO" id="GO:0032025">
    <property type="term" value="P:response to cobalt ion"/>
    <property type="evidence" value="ECO:0007669"/>
    <property type="project" value="TreeGrafter"/>
</dbReference>